<name>A0ABQ2ERG0_9DEIO</name>
<feature type="chain" id="PRO_5047163674" description="DUF4394 domain-containing protein" evidence="1">
    <location>
        <begin position="18"/>
        <end position="289"/>
    </location>
</feature>
<sequence>MKRLALLSATSTLALTACFTVRSPDAPMGMTAYGLDAQGQLVIFGTDNPTNSTRRLALTGLASGEVLVDLDVFNRDGMLYALSDRGTLYSVNTTTGALTRNVGTAAMGTPTVMDFNPAAERLRVFSNGDLNFRLTPATGSSTDGTVTADGTLMYAQTDPANAGRNPNLVAAAYTNSFRMFKPTTEYTPATTLFSIDADTDMLVSHTNSPAPAPTGNFSTLNVVGALGVDVSAGRTGFDIAGENSALLSVSNGTSTTLYTVNLATGRATTKSTLDGVSLKAFALALPARS</sequence>
<feature type="domain" description="DUF4394" evidence="2">
    <location>
        <begin position="40"/>
        <end position="281"/>
    </location>
</feature>
<comment type="caution">
    <text evidence="3">The sequence shown here is derived from an EMBL/GenBank/DDBJ whole genome shotgun (WGS) entry which is preliminary data.</text>
</comment>
<dbReference type="InterPro" id="IPR025507">
    <property type="entry name" value="DUF4394"/>
</dbReference>
<dbReference type="PROSITE" id="PS51257">
    <property type="entry name" value="PROKAR_LIPOPROTEIN"/>
    <property type="match status" value="1"/>
</dbReference>
<keyword evidence="1" id="KW-0732">Signal</keyword>
<dbReference type="SUPFAM" id="SSF50969">
    <property type="entry name" value="YVTN repeat-like/Quinoprotein amine dehydrogenase"/>
    <property type="match status" value="1"/>
</dbReference>
<dbReference type="InterPro" id="IPR011044">
    <property type="entry name" value="Quino_amine_DH_bsu"/>
</dbReference>
<accession>A0ABQ2ERG0</accession>
<gene>
    <name evidence="3" type="ORF">GCM10008955_14600</name>
</gene>
<proteinExistence type="predicted"/>
<protein>
    <recommendedName>
        <fullName evidence="2">DUF4394 domain-containing protein</fullName>
    </recommendedName>
</protein>
<evidence type="ECO:0000313" key="4">
    <source>
        <dbReference type="Proteomes" id="UP000647587"/>
    </source>
</evidence>
<evidence type="ECO:0000256" key="1">
    <source>
        <dbReference type="SAM" id="SignalP"/>
    </source>
</evidence>
<organism evidence="3 4">
    <name type="scientific">Deinococcus malanensis</name>
    <dbReference type="NCBI Taxonomy" id="1706855"/>
    <lineage>
        <taxon>Bacteria</taxon>
        <taxon>Thermotogati</taxon>
        <taxon>Deinococcota</taxon>
        <taxon>Deinococci</taxon>
        <taxon>Deinococcales</taxon>
        <taxon>Deinococcaceae</taxon>
        <taxon>Deinococcus</taxon>
    </lineage>
</organism>
<dbReference type="Pfam" id="PF14339">
    <property type="entry name" value="DUF4394"/>
    <property type="match status" value="1"/>
</dbReference>
<feature type="signal peptide" evidence="1">
    <location>
        <begin position="1"/>
        <end position="17"/>
    </location>
</feature>
<dbReference type="EMBL" id="BMPP01000005">
    <property type="protein sequence ID" value="GGK22178.1"/>
    <property type="molecule type" value="Genomic_DNA"/>
</dbReference>
<dbReference type="RefSeq" id="WP_189005997.1">
    <property type="nucleotide sequence ID" value="NZ_BMPP01000005.1"/>
</dbReference>
<dbReference type="Proteomes" id="UP000647587">
    <property type="component" value="Unassembled WGS sequence"/>
</dbReference>
<keyword evidence="4" id="KW-1185">Reference proteome</keyword>
<evidence type="ECO:0000259" key="2">
    <source>
        <dbReference type="Pfam" id="PF14339"/>
    </source>
</evidence>
<reference evidence="4" key="1">
    <citation type="journal article" date="2019" name="Int. J. Syst. Evol. Microbiol.">
        <title>The Global Catalogue of Microorganisms (GCM) 10K type strain sequencing project: providing services to taxonomists for standard genome sequencing and annotation.</title>
        <authorList>
            <consortium name="The Broad Institute Genomics Platform"/>
            <consortium name="The Broad Institute Genome Sequencing Center for Infectious Disease"/>
            <person name="Wu L."/>
            <person name="Ma J."/>
        </authorList>
    </citation>
    <scope>NUCLEOTIDE SEQUENCE [LARGE SCALE GENOMIC DNA]</scope>
    <source>
        <strain evidence="4">JCM 30331</strain>
    </source>
</reference>
<evidence type="ECO:0000313" key="3">
    <source>
        <dbReference type="EMBL" id="GGK22178.1"/>
    </source>
</evidence>